<evidence type="ECO:0000313" key="6">
    <source>
        <dbReference type="EMBL" id="OOZ39364.1"/>
    </source>
</evidence>
<keyword evidence="1" id="KW-0805">Transcription regulation</keyword>
<dbReference type="PANTHER" id="PTHR43132:SF8">
    <property type="entry name" value="HTH-TYPE TRANSCRIPTIONAL REGULATOR KMTR"/>
    <property type="match status" value="1"/>
</dbReference>
<protein>
    <submittedName>
        <fullName evidence="6">ArsR family transcriptional regulator</fullName>
    </submittedName>
</protein>
<dbReference type="InterPro" id="IPR001763">
    <property type="entry name" value="Rhodanese-like_dom"/>
</dbReference>
<sequence>MSRNNFKQDLFAQFARVGKALGNGNRLELIEFLAQGERSVDELARVSGLTVANTSQHLQQLRQAGLVECRKESQRVIYRLSGDDVVDLLTHLRNVAERHLAEADHLVETYLTTRDELEPIPRDELLSRVKDGLVTVIDVRPADEYNSGHVTGAVNIPLNALEYHLDDFDNRQEIVAYCRGPHCILAFDAVASLRSAGIKARRLEDGFPEWQRAGLSVEHNEQ</sequence>
<dbReference type="Gene3D" id="3.40.250.10">
    <property type="entry name" value="Rhodanese-like domain"/>
    <property type="match status" value="1"/>
</dbReference>
<dbReference type="SMART" id="SM00450">
    <property type="entry name" value="RHOD"/>
    <property type="match status" value="1"/>
</dbReference>
<evidence type="ECO:0000256" key="2">
    <source>
        <dbReference type="ARBA" id="ARBA00023125"/>
    </source>
</evidence>
<dbReference type="Pfam" id="PF00581">
    <property type="entry name" value="Rhodanese"/>
    <property type="match status" value="1"/>
</dbReference>
<dbReference type="InterPro" id="IPR036388">
    <property type="entry name" value="WH-like_DNA-bd_sf"/>
</dbReference>
<name>A0A1T2L2R8_9GAMM</name>
<reference evidence="6 7" key="1">
    <citation type="submission" date="2016-11" db="EMBL/GenBank/DDBJ databases">
        <title>Mixed transmission modes and dynamic genome evolution in an obligate animal-bacterial symbiosis.</title>
        <authorList>
            <person name="Russell S.L."/>
            <person name="Corbett-Detig R.B."/>
            <person name="Cavanaugh C.M."/>
        </authorList>
    </citation>
    <scope>NUCLEOTIDE SEQUENCE [LARGE SCALE GENOMIC DNA]</scope>
    <source>
        <strain evidence="6">Sp-SM6</strain>
    </source>
</reference>
<dbReference type="InterPro" id="IPR001845">
    <property type="entry name" value="HTH_ArsR_DNA-bd_dom"/>
</dbReference>
<keyword evidence="2" id="KW-0238">DNA-binding</keyword>
<dbReference type="InterPro" id="IPR036873">
    <property type="entry name" value="Rhodanese-like_dom_sf"/>
</dbReference>
<dbReference type="CDD" id="cd00090">
    <property type="entry name" value="HTH_ARSR"/>
    <property type="match status" value="1"/>
</dbReference>
<keyword evidence="7" id="KW-1185">Reference proteome</keyword>
<gene>
    <name evidence="6" type="ORF">BOW52_07405</name>
</gene>
<dbReference type="GO" id="GO:0003677">
    <property type="term" value="F:DNA binding"/>
    <property type="evidence" value="ECO:0007669"/>
    <property type="project" value="UniProtKB-KW"/>
</dbReference>
<organism evidence="6 7">
    <name type="scientific">Solemya elarraichensis gill symbiont</name>
    <dbReference type="NCBI Taxonomy" id="1918949"/>
    <lineage>
        <taxon>Bacteria</taxon>
        <taxon>Pseudomonadati</taxon>
        <taxon>Pseudomonadota</taxon>
        <taxon>Gammaproteobacteria</taxon>
        <taxon>sulfur-oxidizing symbionts</taxon>
    </lineage>
</organism>
<dbReference type="RefSeq" id="WP_078477123.1">
    <property type="nucleotide sequence ID" value="NZ_MPRK01000131.1"/>
</dbReference>
<dbReference type="OrthoDB" id="9814704at2"/>
<dbReference type="PRINTS" id="PR00778">
    <property type="entry name" value="HTHARSR"/>
</dbReference>
<evidence type="ECO:0000256" key="3">
    <source>
        <dbReference type="ARBA" id="ARBA00023163"/>
    </source>
</evidence>
<evidence type="ECO:0000259" key="5">
    <source>
        <dbReference type="PROSITE" id="PS50987"/>
    </source>
</evidence>
<dbReference type="AlphaFoldDB" id="A0A1T2L2R8"/>
<dbReference type="Pfam" id="PF01022">
    <property type="entry name" value="HTH_5"/>
    <property type="match status" value="1"/>
</dbReference>
<evidence type="ECO:0000259" key="4">
    <source>
        <dbReference type="PROSITE" id="PS50206"/>
    </source>
</evidence>
<evidence type="ECO:0000256" key="1">
    <source>
        <dbReference type="ARBA" id="ARBA00023015"/>
    </source>
</evidence>
<feature type="domain" description="Rhodanese" evidence="4">
    <location>
        <begin position="130"/>
        <end position="219"/>
    </location>
</feature>
<dbReference type="SUPFAM" id="SSF52821">
    <property type="entry name" value="Rhodanese/Cell cycle control phosphatase"/>
    <property type="match status" value="1"/>
</dbReference>
<dbReference type="SMART" id="SM00418">
    <property type="entry name" value="HTH_ARSR"/>
    <property type="match status" value="1"/>
</dbReference>
<dbReference type="Gene3D" id="1.10.10.10">
    <property type="entry name" value="Winged helix-like DNA-binding domain superfamily/Winged helix DNA-binding domain"/>
    <property type="match status" value="1"/>
</dbReference>
<dbReference type="InterPro" id="IPR011991">
    <property type="entry name" value="ArsR-like_HTH"/>
</dbReference>
<dbReference type="CDD" id="cd00158">
    <property type="entry name" value="RHOD"/>
    <property type="match status" value="1"/>
</dbReference>
<dbReference type="EMBL" id="MPRK01000131">
    <property type="protein sequence ID" value="OOZ39364.1"/>
    <property type="molecule type" value="Genomic_DNA"/>
</dbReference>
<dbReference type="PROSITE" id="PS50987">
    <property type="entry name" value="HTH_ARSR_2"/>
    <property type="match status" value="1"/>
</dbReference>
<dbReference type="Proteomes" id="UP000190198">
    <property type="component" value="Unassembled WGS sequence"/>
</dbReference>
<feature type="domain" description="HTH arsR-type" evidence="5">
    <location>
        <begin position="6"/>
        <end position="100"/>
    </location>
</feature>
<dbReference type="PANTHER" id="PTHR43132">
    <property type="entry name" value="ARSENICAL RESISTANCE OPERON REPRESSOR ARSR-RELATED"/>
    <property type="match status" value="1"/>
</dbReference>
<accession>A0A1T2L2R8</accession>
<dbReference type="InterPro" id="IPR036390">
    <property type="entry name" value="WH_DNA-bd_sf"/>
</dbReference>
<dbReference type="NCBIfam" id="NF033788">
    <property type="entry name" value="HTH_metalloreg"/>
    <property type="match status" value="1"/>
</dbReference>
<keyword evidence="3" id="KW-0804">Transcription</keyword>
<dbReference type="PROSITE" id="PS50206">
    <property type="entry name" value="RHODANESE_3"/>
    <property type="match status" value="1"/>
</dbReference>
<proteinExistence type="predicted"/>
<dbReference type="SUPFAM" id="SSF46785">
    <property type="entry name" value="Winged helix' DNA-binding domain"/>
    <property type="match status" value="1"/>
</dbReference>
<comment type="caution">
    <text evidence="6">The sequence shown here is derived from an EMBL/GenBank/DDBJ whole genome shotgun (WGS) entry which is preliminary data.</text>
</comment>
<dbReference type="InterPro" id="IPR051011">
    <property type="entry name" value="Metal_resp_trans_reg"/>
</dbReference>
<dbReference type="GO" id="GO:0003700">
    <property type="term" value="F:DNA-binding transcription factor activity"/>
    <property type="evidence" value="ECO:0007669"/>
    <property type="project" value="InterPro"/>
</dbReference>
<evidence type="ECO:0000313" key="7">
    <source>
        <dbReference type="Proteomes" id="UP000190198"/>
    </source>
</evidence>